<dbReference type="Gene3D" id="2.180.10.10">
    <property type="entry name" value="RHS repeat-associated core"/>
    <property type="match status" value="4"/>
</dbReference>
<dbReference type="Pfam" id="PF15636">
    <property type="entry name" value="Tox-GHH"/>
    <property type="match status" value="1"/>
</dbReference>
<gene>
    <name evidence="7" type="ORF">TPR58_12465</name>
</gene>
<feature type="transmembrane region" description="Helical" evidence="3">
    <location>
        <begin position="120"/>
        <end position="146"/>
    </location>
</feature>
<evidence type="ECO:0000256" key="1">
    <source>
        <dbReference type="ARBA" id="ARBA00022737"/>
    </source>
</evidence>
<feature type="domain" description="Tox-GHH" evidence="4">
    <location>
        <begin position="1388"/>
        <end position="1453"/>
    </location>
</feature>
<dbReference type="Gene3D" id="2.60.200.60">
    <property type="match status" value="1"/>
</dbReference>
<feature type="transmembrane region" description="Helical" evidence="3">
    <location>
        <begin position="152"/>
        <end position="176"/>
    </location>
</feature>
<comment type="caution">
    <text evidence="7">The sequence shown here is derived from an EMBL/GenBank/DDBJ whole genome shotgun (WGS) entry which is preliminary data.</text>
</comment>
<proteinExistence type="predicted"/>
<dbReference type="InterPro" id="IPR045351">
    <property type="entry name" value="DUF6531"/>
</dbReference>
<dbReference type="Pfam" id="PF05488">
    <property type="entry name" value="PAAR_motif"/>
    <property type="match status" value="1"/>
</dbReference>
<dbReference type="InterPro" id="IPR028916">
    <property type="entry name" value="Tox-GHH_dom"/>
</dbReference>
<keyword evidence="1" id="KW-0677">Repeat</keyword>
<dbReference type="InterPro" id="IPR006530">
    <property type="entry name" value="YD"/>
</dbReference>
<feature type="compositionally biased region" description="Basic and acidic residues" evidence="2">
    <location>
        <begin position="1059"/>
        <end position="1071"/>
    </location>
</feature>
<dbReference type="Proteomes" id="UP001427805">
    <property type="component" value="Unassembled WGS sequence"/>
</dbReference>
<keyword evidence="3" id="KW-1133">Transmembrane helix</keyword>
<evidence type="ECO:0000256" key="2">
    <source>
        <dbReference type="SAM" id="MobiDB-lite"/>
    </source>
</evidence>
<dbReference type="PANTHER" id="PTHR32305:SF15">
    <property type="entry name" value="PROTEIN RHSA-RELATED"/>
    <property type="match status" value="1"/>
</dbReference>
<feature type="domain" description="Teneurin-like YD-shell" evidence="6">
    <location>
        <begin position="752"/>
        <end position="896"/>
    </location>
</feature>
<reference evidence="7 8" key="1">
    <citation type="submission" date="2024-05" db="EMBL/GenBank/DDBJ databases">
        <title>Sphingomonas sp. HF-S3 16S ribosomal RNA gene Genome sequencing and assembly.</title>
        <authorList>
            <person name="Lee H."/>
        </authorList>
    </citation>
    <scope>NUCLEOTIDE SEQUENCE [LARGE SCALE GENOMIC DNA]</scope>
    <source>
        <strain evidence="7 8">HF-S3</strain>
    </source>
</reference>
<dbReference type="InterPro" id="IPR056823">
    <property type="entry name" value="TEN-like_YD-shell"/>
</dbReference>
<dbReference type="InterPro" id="IPR031325">
    <property type="entry name" value="RHS_repeat"/>
</dbReference>
<evidence type="ECO:0000259" key="6">
    <source>
        <dbReference type="Pfam" id="PF25023"/>
    </source>
</evidence>
<dbReference type="Pfam" id="PF25023">
    <property type="entry name" value="TEN_YD-shell"/>
    <property type="match status" value="1"/>
</dbReference>
<dbReference type="InterPro" id="IPR008727">
    <property type="entry name" value="PAAR_motif"/>
</dbReference>
<evidence type="ECO:0000259" key="5">
    <source>
        <dbReference type="Pfam" id="PF20148"/>
    </source>
</evidence>
<organism evidence="7 8">
    <name type="scientific">Sphingomonas rustica</name>
    <dbReference type="NCBI Taxonomy" id="3103142"/>
    <lineage>
        <taxon>Bacteria</taxon>
        <taxon>Pseudomonadati</taxon>
        <taxon>Pseudomonadota</taxon>
        <taxon>Alphaproteobacteria</taxon>
        <taxon>Sphingomonadales</taxon>
        <taxon>Sphingomonadaceae</taxon>
        <taxon>Sphingomonas</taxon>
    </lineage>
</organism>
<evidence type="ECO:0000256" key="3">
    <source>
        <dbReference type="SAM" id="Phobius"/>
    </source>
</evidence>
<accession>A0ABV0BB68</accession>
<dbReference type="EMBL" id="JBDIZK010000007">
    <property type="protein sequence ID" value="MEN3747981.1"/>
    <property type="molecule type" value="Genomic_DNA"/>
</dbReference>
<sequence length="1496" mass="163873">MTQPEPSAEEKLRDLRERTAANSNAGTVSAIATGGHVASAGIVAGGAYTAASTGGLTALKCFAGRIAAPLAGAMAGAWVAEKVHADEGAFWVAQQFGAKRLAGPGKNAARLKHQIAHSNAFAGLLAGIVAGIVVGAIVAVSAAAIIGTAGMAAPLVGAAVAFGAGAVGGFVTSAIAGAGAKTATLSGPISSGSPNVLFEGQPAARVTDTAACTKHPGTPPSQIIEGSETILINGLPMARIGHKLSCDAVIQEGCETVLGDDTTGVYGTADAEFSVAEQLLLSAVEVIGMRSAVRQGGLVDGKLRNLFGEPVDIVTGDYADYRTDFEYPGILPLRLERAYPGKMQVEGLLGPRWICNWSQRLTLDAAAGTVLLEDAGGQRLLFAIGDTPRIDARHLKAPYYHLTGTRDRMRLFDSRTQQFLLFAPVADPARLEMVGYEDRNGNRIDFQRDGRGYLVAIRHADGTVFRVETNGLGLLTALRMDGEAEPVVRYVYDANGYLTDAIGTFTGERHYRYTREGWLNAWRDSGPTQVSLAYDPAGRVVGTETGDGMFNDRFLYYPEERRSRYIDATGAVFSFTYNQDGMVTEEVDPLGAVTISEWDSLERLQRRIDPAGRETRYAYDGDGRLIGETDWAGRSTSWSYDRWGALVAFSDGEERSSWRRDDRGNIVGWTLDGTSGTADYDERGALVRERVAGVGETLWETDAAGRPVVQQDPGGRLTRQAWDRMGRLVSVTDPVGRSSSWSYQRSSENPLGSVSAARTADGNEMRFAYDAEGQLVARLRGDGQATRYHYGSFDTLRQVVDPLGATTQFGYDGAGRLTAITNAAGQSWQFHYDPAGRLLAQIDWAGRETRYQRDVLGRLLARRMPDGADQQFEWDARDRIIRVIAGDDAITYRYDELDRLTGATSWVLADGVPTEVAEVSLVFDEKGRLVSETQNGVAVSYRYDDAGRCVGRSSPSGETALAFDEAGQLSRYESNGQVLRFTHDASGLETLRELAAIGTPTAFQLQQRYDPAGRIAEQRAGGVAPFTPDRPQPDTLTRHYHWDQVGRLAGTAESGRSGTRGETRYHHDRRDQTLSVERPGARETYRYDALMNLAEGLAGEHRYWQDCVVEAGPNRFRYDARGRMIERVLSQDGFRPRHWRYRWDGFDRLTELETPEGVRWRYSYDAFGRRVAKSLVAGAEPRRVDYVWQGQTLAEAWHRGTDRDEGNGGASTGSLRIERWHYEQDGLRPLARELLPAGEDGTPDAAAAQLQPMVADQIGAPRALFSAEGELLWECEAELWGRARTARELLRDRQADESGDVAPCSLRFPGQWADEESGLHYNLNRYYDPETGQYLSPDPIGIDGGLRTHAYVHDPLAWFDPEGLQDAPGTVTYPKHPSLTPQPGAYSTGISRAWAQERLLVQETGRGTVNWTAAQRRELLKTGKVRGFTGHHINNAATAPDWEGDPRNIRFLKNGRRGLPNDHLYSKQGHRGSWQNSTKGRLIDRVEMLRRFRAGC</sequence>
<evidence type="ECO:0000313" key="7">
    <source>
        <dbReference type="EMBL" id="MEN3747981.1"/>
    </source>
</evidence>
<keyword evidence="3" id="KW-0472">Membrane</keyword>
<protein>
    <submittedName>
        <fullName evidence="7">RHS repeat-associated core domain-containing protein</fullName>
    </submittedName>
</protein>
<dbReference type="RefSeq" id="WP_346246997.1">
    <property type="nucleotide sequence ID" value="NZ_JBDIZK010000007.1"/>
</dbReference>
<name>A0ABV0BB68_9SPHN</name>
<dbReference type="InterPro" id="IPR022385">
    <property type="entry name" value="Rhs_assc_core"/>
</dbReference>
<evidence type="ECO:0000259" key="4">
    <source>
        <dbReference type="Pfam" id="PF15636"/>
    </source>
</evidence>
<dbReference type="InterPro" id="IPR050708">
    <property type="entry name" value="T6SS_VgrG/RHS"/>
</dbReference>
<dbReference type="CDD" id="cd14742">
    <property type="entry name" value="PAAR_RHS"/>
    <property type="match status" value="1"/>
</dbReference>
<keyword evidence="3" id="KW-0812">Transmembrane</keyword>
<feature type="region of interest" description="Disordered" evidence="2">
    <location>
        <begin position="1051"/>
        <end position="1071"/>
    </location>
</feature>
<keyword evidence="8" id="KW-1185">Reference proteome</keyword>
<feature type="domain" description="DUF6531" evidence="5">
    <location>
        <begin position="308"/>
        <end position="382"/>
    </location>
</feature>
<dbReference type="PANTHER" id="PTHR32305">
    <property type="match status" value="1"/>
</dbReference>
<dbReference type="Pfam" id="PF20148">
    <property type="entry name" value="DUF6531"/>
    <property type="match status" value="1"/>
</dbReference>
<evidence type="ECO:0000313" key="8">
    <source>
        <dbReference type="Proteomes" id="UP001427805"/>
    </source>
</evidence>
<dbReference type="NCBIfam" id="TIGR01643">
    <property type="entry name" value="YD_repeat_2x"/>
    <property type="match status" value="6"/>
</dbReference>
<dbReference type="NCBIfam" id="TIGR03696">
    <property type="entry name" value="Rhs_assc_core"/>
    <property type="match status" value="1"/>
</dbReference>
<dbReference type="Pfam" id="PF05593">
    <property type="entry name" value="RHS_repeat"/>
    <property type="match status" value="4"/>
</dbReference>